<dbReference type="NCBIfam" id="NF008277">
    <property type="entry name" value="PRK11055.1"/>
    <property type="match status" value="1"/>
</dbReference>
<dbReference type="OrthoDB" id="9779408at2"/>
<keyword evidence="7 8" id="KW-0119">Carbohydrate metabolism</keyword>
<dbReference type="GO" id="GO:0033499">
    <property type="term" value="P:galactose catabolic process via UDP-galactose, Leloir pathway"/>
    <property type="evidence" value="ECO:0007669"/>
    <property type="project" value="TreeGrafter"/>
</dbReference>
<dbReference type="PIRSF" id="PIRSF005096">
    <property type="entry name" value="GALM"/>
    <property type="match status" value="1"/>
</dbReference>
<dbReference type="InterPro" id="IPR014718">
    <property type="entry name" value="GH-type_carb-bd"/>
</dbReference>
<comment type="catalytic activity">
    <reaction evidence="1 8">
        <text>alpha-D-glucose = beta-D-glucose</text>
        <dbReference type="Rhea" id="RHEA:10264"/>
        <dbReference type="ChEBI" id="CHEBI:15903"/>
        <dbReference type="ChEBI" id="CHEBI:17925"/>
        <dbReference type="EC" id="5.1.3.3"/>
    </reaction>
</comment>
<evidence type="ECO:0000256" key="6">
    <source>
        <dbReference type="ARBA" id="ARBA00023235"/>
    </source>
</evidence>
<reference evidence="12 13" key="1">
    <citation type="submission" date="2019-04" db="EMBL/GenBank/DDBJ databases">
        <authorList>
            <person name="Poehlein A."/>
            <person name="Bengelsdorf F.R."/>
            <person name="Duerre P."/>
            <person name="Daniel R."/>
        </authorList>
    </citation>
    <scope>NUCLEOTIDE SEQUENCE [LARGE SCALE GENOMIC DNA]</scope>
    <source>
        <strain evidence="12 13">BS-1</strain>
    </source>
</reference>
<evidence type="ECO:0000256" key="9">
    <source>
        <dbReference type="PIRSR" id="PIRSR005096-1"/>
    </source>
</evidence>
<protein>
    <recommendedName>
        <fullName evidence="5 8">Aldose 1-epimerase</fullName>
        <ecNumber evidence="4 8">5.1.3.3</ecNumber>
    </recommendedName>
</protein>
<dbReference type="Pfam" id="PF01263">
    <property type="entry name" value="Aldose_epim"/>
    <property type="match status" value="1"/>
</dbReference>
<dbReference type="GO" id="GO:0006006">
    <property type="term" value="P:glucose metabolic process"/>
    <property type="evidence" value="ECO:0007669"/>
    <property type="project" value="TreeGrafter"/>
</dbReference>
<dbReference type="UniPathway" id="UPA00242"/>
<dbReference type="PANTHER" id="PTHR10091">
    <property type="entry name" value="ALDOSE-1-EPIMERASE"/>
    <property type="match status" value="1"/>
</dbReference>
<dbReference type="InterPro" id="IPR018052">
    <property type="entry name" value="Ald1_epimerase_CS"/>
</dbReference>
<keyword evidence="13" id="KW-1185">Reference proteome</keyword>
<evidence type="ECO:0000256" key="2">
    <source>
        <dbReference type="ARBA" id="ARBA00005028"/>
    </source>
</evidence>
<dbReference type="InterPro" id="IPR015443">
    <property type="entry name" value="Aldose_1-epimerase"/>
</dbReference>
<keyword evidence="6 8" id="KW-0413">Isomerase</keyword>
<sequence>MSLDKSIFGILPDGTEVESYILKNTGGMTAQIITYGCRIVKLLVPDKRGNFGDVVLGHDKLEDYLAQGDVFGAVVGRFANRIGGAEFTIDGKRYALTANNGRNSLHSAPGGIQDRVWRLKCSNHDDDAPSATFSYCSKDGECGFPGNLDITVTYSLSTDNALIIEYTAKTDHETPVNLTNHSYFNISGNAKKDILSQELQINADYITAVGPDLIPTGELLPVAGTAYDFNKPKTIGQDIRANDSLLKSFGGYDHNFVLKGGDGMKKAGELYDQVSGRVMSVFTDMPGIQVYTANGITVDTGKGGIKYRSHHAICLETQFFPDSMHHENFPYQNLKPGEKYEHTTIYKFTVR</sequence>
<evidence type="ECO:0000256" key="4">
    <source>
        <dbReference type="ARBA" id="ARBA00013185"/>
    </source>
</evidence>
<dbReference type="PANTHER" id="PTHR10091:SF0">
    <property type="entry name" value="GALACTOSE MUTAROTASE"/>
    <property type="match status" value="1"/>
</dbReference>
<dbReference type="InterPro" id="IPR047215">
    <property type="entry name" value="Galactose_mutarotase-like"/>
</dbReference>
<feature type="binding site" evidence="11">
    <location>
        <begin position="80"/>
        <end position="81"/>
    </location>
    <ligand>
        <name>beta-D-galactose</name>
        <dbReference type="ChEBI" id="CHEBI:27667"/>
    </ligand>
</feature>
<feature type="binding site" evidence="11">
    <location>
        <begin position="181"/>
        <end position="183"/>
    </location>
    <ligand>
        <name>beta-D-galactose</name>
        <dbReference type="ChEBI" id="CHEBI:27667"/>
    </ligand>
</feature>
<feature type="active site" description="Proton acceptor" evidence="9">
    <location>
        <position position="316"/>
    </location>
</feature>
<proteinExistence type="inferred from homology"/>
<evidence type="ECO:0000313" key="12">
    <source>
        <dbReference type="EMBL" id="TGJ77837.1"/>
    </source>
</evidence>
<dbReference type="AlphaFoldDB" id="A0A4Z0Y4N6"/>
<organism evidence="12 13">
    <name type="scientific">Caproiciproducens galactitolivorans</name>
    <dbReference type="NCBI Taxonomy" id="642589"/>
    <lineage>
        <taxon>Bacteria</taxon>
        <taxon>Bacillati</taxon>
        <taxon>Bacillota</taxon>
        <taxon>Clostridia</taxon>
        <taxon>Eubacteriales</taxon>
        <taxon>Acutalibacteraceae</taxon>
        <taxon>Caproiciproducens</taxon>
    </lineage>
</organism>
<evidence type="ECO:0000313" key="13">
    <source>
        <dbReference type="Proteomes" id="UP000297714"/>
    </source>
</evidence>
<dbReference type="InterPro" id="IPR011013">
    <property type="entry name" value="Gal_mutarotase_sf_dom"/>
</dbReference>
<dbReference type="CDD" id="cd09019">
    <property type="entry name" value="galactose_mutarotase_like"/>
    <property type="match status" value="1"/>
</dbReference>
<dbReference type="SUPFAM" id="SSF74650">
    <property type="entry name" value="Galactose mutarotase-like"/>
    <property type="match status" value="1"/>
</dbReference>
<dbReference type="InterPro" id="IPR008183">
    <property type="entry name" value="Aldose_1/G6P_1-epimerase"/>
</dbReference>
<feature type="binding site" evidence="10">
    <location>
        <position position="253"/>
    </location>
    <ligand>
        <name>beta-D-galactose</name>
        <dbReference type="ChEBI" id="CHEBI:27667"/>
    </ligand>
</feature>
<evidence type="ECO:0000256" key="3">
    <source>
        <dbReference type="ARBA" id="ARBA00006206"/>
    </source>
</evidence>
<evidence type="ECO:0000256" key="1">
    <source>
        <dbReference type="ARBA" id="ARBA00001614"/>
    </source>
</evidence>
<accession>A0A4Z0Y4N6</accession>
<evidence type="ECO:0000256" key="10">
    <source>
        <dbReference type="PIRSR" id="PIRSR005096-2"/>
    </source>
</evidence>
<evidence type="ECO:0000256" key="7">
    <source>
        <dbReference type="ARBA" id="ARBA00023277"/>
    </source>
</evidence>
<gene>
    <name evidence="12" type="primary">mro</name>
    <name evidence="12" type="ORF">CAGA_02420</name>
</gene>
<evidence type="ECO:0000256" key="11">
    <source>
        <dbReference type="PIRSR" id="PIRSR005096-3"/>
    </source>
</evidence>
<dbReference type="RefSeq" id="WP_135656868.1">
    <property type="nucleotide sequence ID" value="NZ_SRMQ01000001.1"/>
</dbReference>
<evidence type="ECO:0000256" key="8">
    <source>
        <dbReference type="PIRNR" id="PIRNR005096"/>
    </source>
</evidence>
<dbReference type="EC" id="5.1.3.3" evidence="4 8"/>
<name>A0A4Z0Y4N6_9FIRM</name>
<comment type="caution">
    <text evidence="12">The sequence shown here is derived from an EMBL/GenBank/DDBJ whole genome shotgun (WGS) entry which is preliminary data.</text>
</comment>
<evidence type="ECO:0000256" key="5">
    <source>
        <dbReference type="ARBA" id="ARBA00014165"/>
    </source>
</evidence>
<dbReference type="GO" id="GO:0030246">
    <property type="term" value="F:carbohydrate binding"/>
    <property type="evidence" value="ECO:0007669"/>
    <property type="project" value="InterPro"/>
</dbReference>
<dbReference type="GO" id="GO:0004034">
    <property type="term" value="F:aldose 1-epimerase activity"/>
    <property type="evidence" value="ECO:0007669"/>
    <property type="project" value="UniProtKB-EC"/>
</dbReference>
<dbReference type="EMBL" id="SRMQ01000001">
    <property type="protein sequence ID" value="TGJ77837.1"/>
    <property type="molecule type" value="Genomic_DNA"/>
</dbReference>
<dbReference type="Proteomes" id="UP000297714">
    <property type="component" value="Unassembled WGS sequence"/>
</dbReference>
<comment type="pathway">
    <text evidence="2 8">Carbohydrate metabolism; hexose metabolism.</text>
</comment>
<dbReference type="PROSITE" id="PS00545">
    <property type="entry name" value="ALDOSE_1_EPIMERASE"/>
    <property type="match status" value="1"/>
</dbReference>
<comment type="similarity">
    <text evidence="3 8">Belongs to the aldose epimerase family.</text>
</comment>
<feature type="active site" description="Proton donor" evidence="9">
    <location>
        <position position="181"/>
    </location>
</feature>
<dbReference type="Gene3D" id="2.70.98.10">
    <property type="match status" value="1"/>
</dbReference>